<gene>
    <name evidence="1" type="ORF">S01H4_15343</name>
</gene>
<comment type="caution">
    <text evidence="1">The sequence shown here is derived from an EMBL/GenBank/DDBJ whole genome shotgun (WGS) entry which is preliminary data.</text>
</comment>
<protein>
    <submittedName>
        <fullName evidence="1">Uncharacterized protein</fullName>
    </submittedName>
</protein>
<name>X1B9Q7_9ZZZZ</name>
<reference evidence="1" key="1">
    <citation type="journal article" date="2014" name="Front. Microbiol.">
        <title>High frequency of phylogenetically diverse reductive dehalogenase-homologous genes in deep subseafloor sedimentary metagenomes.</title>
        <authorList>
            <person name="Kawai M."/>
            <person name="Futagami T."/>
            <person name="Toyoda A."/>
            <person name="Takaki Y."/>
            <person name="Nishi S."/>
            <person name="Hori S."/>
            <person name="Arai W."/>
            <person name="Tsubouchi T."/>
            <person name="Morono Y."/>
            <person name="Uchiyama I."/>
            <person name="Ito T."/>
            <person name="Fujiyama A."/>
            <person name="Inagaki F."/>
            <person name="Takami H."/>
        </authorList>
    </citation>
    <scope>NUCLEOTIDE SEQUENCE</scope>
    <source>
        <strain evidence="1">Expedition CK06-06</strain>
    </source>
</reference>
<evidence type="ECO:0000313" key="1">
    <source>
        <dbReference type="EMBL" id="GAG68716.1"/>
    </source>
</evidence>
<organism evidence="1">
    <name type="scientific">marine sediment metagenome</name>
    <dbReference type="NCBI Taxonomy" id="412755"/>
    <lineage>
        <taxon>unclassified sequences</taxon>
        <taxon>metagenomes</taxon>
        <taxon>ecological metagenomes</taxon>
    </lineage>
</organism>
<dbReference type="EMBL" id="BART01006727">
    <property type="protein sequence ID" value="GAG68716.1"/>
    <property type="molecule type" value="Genomic_DNA"/>
</dbReference>
<dbReference type="AlphaFoldDB" id="X1B9Q7"/>
<proteinExistence type="predicted"/>
<accession>X1B9Q7</accession>
<sequence length="90" mass="10719">MKIYEDRELNKEIESFDFGIIPAGDIETFTYYLFNNSNAFLRNLEFNLEHSELQIIKAPTELFAQAIAELVIEWNCKVDIKRRLKKQNYI</sequence>